<dbReference type="RefSeq" id="WP_147782871.1">
    <property type="nucleotide sequence ID" value="NZ_VRMG01000005.1"/>
</dbReference>
<dbReference type="Proteomes" id="UP000321379">
    <property type="component" value="Unassembled WGS sequence"/>
</dbReference>
<keyword evidence="2" id="KW-1185">Reference proteome</keyword>
<evidence type="ECO:0000313" key="1">
    <source>
        <dbReference type="EMBL" id="TXN31285.1"/>
    </source>
</evidence>
<evidence type="ECO:0000313" key="2">
    <source>
        <dbReference type="Proteomes" id="UP000321379"/>
    </source>
</evidence>
<sequence>MALDGVFRGVAGARDAVARGAAGFLAVAGRRGAAGLRAELGVGFSAVAASAVSAAPATTVSGESGITGASTAGAASAGAGSAGAGFVGAARGALAALVERALGRRAGRDAGVGLAVCWSVVDSAGVDSASVWADSTDDPCVGRAAPAAGR</sequence>
<name>A0A5C8URY5_9MICO</name>
<comment type="caution">
    <text evidence="1">The sequence shown here is derived from an EMBL/GenBank/DDBJ whole genome shotgun (WGS) entry which is preliminary data.</text>
</comment>
<organism evidence="1 2">
    <name type="scientific">Lacisediminihabitans profunda</name>
    <dbReference type="NCBI Taxonomy" id="2594790"/>
    <lineage>
        <taxon>Bacteria</taxon>
        <taxon>Bacillati</taxon>
        <taxon>Actinomycetota</taxon>
        <taxon>Actinomycetes</taxon>
        <taxon>Micrococcales</taxon>
        <taxon>Microbacteriaceae</taxon>
        <taxon>Lacisediminihabitans</taxon>
    </lineage>
</organism>
<reference evidence="1 2" key="1">
    <citation type="submission" date="2019-08" db="EMBL/GenBank/DDBJ databases">
        <title>Bacterial whole genome sequence for Glaciihabitans sp. CHu50b-6-2.</title>
        <authorList>
            <person name="Jin L."/>
        </authorList>
    </citation>
    <scope>NUCLEOTIDE SEQUENCE [LARGE SCALE GENOMIC DNA]</scope>
    <source>
        <strain evidence="1 2">CHu50b-6-2</strain>
    </source>
</reference>
<accession>A0A5C8URY5</accession>
<proteinExistence type="predicted"/>
<gene>
    <name evidence="1" type="ORF">FVP33_06875</name>
</gene>
<dbReference type="EMBL" id="VRMG01000005">
    <property type="protein sequence ID" value="TXN31285.1"/>
    <property type="molecule type" value="Genomic_DNA"/>
</dbReference>
<dbReference type="AlphaFoldDB" id="A0A5C8URY5"/>
<protein>
    <submittedName>
        <fullName evidence="1">Uncharacterized protein</fullName>
    </submittedName>
</protein>